<dbReference type="PANTHER" id="PTHR43584">
    <property type="entry name" value="NUCLEOTIDYL TRANSFERASE"/>
    <property type="match status" value="1"/>
</dbReference>
<accession>A0A0W8EPT4</accession>
<comment type="pathway">
    <text evidence="2">Nucleotide-sugar biosynthesis; UDP-N-acetyl-alpha-D-glucosamine biosynthesis; UDP-N-acetyl-alpha-D-glucosamine from N-acetyl-alpha-D-glucosamine 1-phosphate: step 1/1.</text>
</comment>
<evidence type="ECO:0000256" key="8">
    <source>
        <dbReference type="ARBA" id="ARBA00048493"/>
    </source>
</evidence>
<comment type="pathway">
    <text evidence="1">Nucleotide-sugar biosynthesis; UDP-N-acetyl-alpha-D-glucosamine biosynthesis; N-acetyl-alpha-D-glucosamine 1-phosphate from alpha-D-glucosamine 6-phosphate (route II): step 2/2.</text>
</comment>
<protein>
    <submittedName>
        <fullName evidence="11">Glucose-1-phosphate thymidylyltransferase</fullName>
        <ecNumber evidence="11">2.7.7.24</ecNumber>
    </submittedName>
</protein>
<dbReference type="EMBL" id="LNQE01001740">
    <property type="protein sequence ID" value="KUG10398.1"/>
    <property type="molecule type" value="Genomic_DNA"/>
</dbReference>
<dbReference type="GO" id="GO:0003977">
    <property type="term" value="F:UDP-N-acetylglucosamine diphosphorylase activity"/>
    <property type="evidence" value="ECO:0007669"/>
    <property type="project" value="UniProtKB-EC"/>
</dbReference>
<dbReference type="Pfam" id="PF00483">
    <property type="entry name" value="NTP_transferase"/>
    <property type="match status" value="1"/>
</dbReference>
<evidence type="ECO:0000259" key="9">
    <source>
        <dbReference type="Pfam" id="PF00483"/>
    </source>
</evidence>
<feature type="domain" description="Mannose-1-phosphate guanyltransferase C-terminal" evidence="10">
    <location>
        <begin position="251"/>
        <end position="366"/>
    </location>
</feature>
<dbReference type="EC" id="2.7.7.24" evidence="11"/>
<dbReference type="InterPro" id="IPR050065">
    <property type="entry name" value="GlmU-like"/>
</dbReference>
<sequence>MQAVILAAGEGKRLRPLTRNRPKALIPVANRPIIDYPVQALIGCGIREIVVVVGYRKEHVIRYLNSLDVSVEIVVQEKQLGTGHALQCAEGLIHDDFLLLPGDNYVDARSVALVRDAKNAVLVKDHPYPSNFGVVMMKQDQVTGIIEKPEHAPSFTVSTGIFHLTPGFFPYLAGTDLTGAVNAMLADGKKLSAVSAVDWQDAVYPWDLLPLNEKVLAGVVPEKAGTLDRAARVSGPVRIGKGSSVGPFTTITGPAIIGEDAEIGSHCAIGPNVSIGDRVKVEPFSIISTALLMDDATVGSHSQVTEAVIGEGSVLGDHTSVAPGVPMLEIEEILVRGRFGCVLGDHVRSEPFNVYQGAIVGNNARISGGKMIGGLQAYPDDVLVV</sequence>
<dbReference type="GO" id="GO:0019134">
    <property type="term" value="F:glucosamine-1-phosphate N-acetyltransferase activity"/>
    <property type="evidence" value="ECO:0007669"/>
    <property type="project" value="UniProtKB-EC"/>
</dbReference>
<reference evidence="11" key="1">
    <citation type="journal article" date="2015" name="Proc. Natl. Acad. Sci. U.S.A.">
        <title>Networks of energetic and metabolic interactions define dynamics in microbial communities.</title>
        <authorList>
            <person name="Embree M."/>
            <person name="Liu J.K."/>
            <person name="Al-Bassam M.M."/>
            <person name="Zengler K."/>
        </authorList>
    </citation>
    <scope>NUCLEOTIDE SEQUENCE</scope>
</reference>
<keyword evidence="3 11" id="KW-0808">Transferase</keyword>
<comment type="catalytic activity">
    <reaction evidence="8">
        <text>N-acetyl-alpha-D-glucosamine 1-phosphate + UTP + H(+) = UDP-N-acetyl-alpha-D-glucosamine + diphosphate</text>
        <dbReference type="Rhea" id="RHEA:13509"/>
        <dbReference type="ChEBI" id="CHEBI:15378"/>
        <dbReference type="ChEBI" id="CHEBI:33019"/>
        <dbReference type="ChEBI" id="CHEBI:46398"/>
        <dbReference type="ChEBI" id="CHEBI:57705"/>
        <dbReference type="ChEBI" id="CHEBI:57776"/>
        <dbReference type="EC" id="2.7.7.23"/>
    </reaction>
</comment>
<evidence type="ECO:0000259" key="10">
    <source>
        <dbReference type="Pfam" id="PF25087"/>
    </source>
</evidence>
<keyword evidence="5" id="KW-0511">Multifunctional enzyme</keyword>
<evidence type="ECO:0000313" key="11">
    <source>
        <dbReference type="EMBL" id="KUG10398.1"/>
    </source>
</evidence>
<dbReference type="InterPro" id="IPR029044">
    <property type="entry name" value="Nucleotide-diphossugar_trans"/>
</dbReference>
<evidence type="ECO:0000256" key="6">
    <source>
        <dbReference type="ARBA" id="ARBA00023315"/>
    </source>
</evidence>
<keyword evidence="6" id="KW-0012">Acyltransferase</keyword>
<dbReference type="AlphaFoldDB" id="A0A0W8EPT4"/>
<dbReference type="Pfam" id="PF25087">
    <property type="entry name" value="GMPPB_C"/>
    <property type="match status" value="1"/>
</dbReference>
<evidence type="ECO:0000256" key="1">
    <source>
        <dbReference type="ARBA" id="ARBA00005166"/>
    </source>
</evidence>
<name>A0A0W8EPT4_9ZZZZ</name>
<proteinExistence type="predicted"/>
<evidence type="ECO:0000256" key="5">
    <source>
        <dbReference type="ARBA" id="ARBA00023268"/>
    </source>
</evidence>
<comment type="caution">
    <text evidence="11">The sequence shown here is derived from an EMBL/GenBank/DDBJ whole genome shotgun (WGS) entry which is preliminary data.</text>
</comment>
<dbReference type="InterPro" id="IPR011004">
    <property type="entry name" value="Trimer_LpxA-like_sf"/>
</dbReference>
<gene>
    <name evidence="11" type="ORF">ASZ90_016550</name>
</gene>
<keyword evidence="4 11" id="KW-0548">Nucleotidyltransferase</keyword>
<evidence type="ECO:0000256" key="7">
    <source>
        <dbReference type="ARBA" id="ARBA00048247"/>
    </source>
</evidence>
<dbReference type="CDD" id="cd04181">
    <property type="entry name" value="NTP_transferase"/>
    <property type="match status" value="1"/>
</dbReference>
<dbReference type="SUPFAM" id="SSF51161">
    <property type="entry name" value="Trimeric LpxA-like enzymes"/>
    <property type="match status" value="1"/>
</dbReference>
<dbReference type="Gene3D" id="2.160.10.10">
    <property type="entry name" value="Hexapeptide repeat proteins"/>
    <property type="match status" value="1"/>
</dbReference>
<evidence type="ECO:0000256" key="3">
    <source>
        <dbReference type="ARBA" id="ARBA00022679"/>
    </source>
</evidence>
<comment type="catalytic activity">
    <reaction evidence="7">
        <text>alpha-D-glucosamine 1-phosphate + acetyl-CoA = N-acetyl-alpha-D-glucosamine 1-phosphate + CoA + H(+)</text>
        <dbReference type="Rhea" id="RHEA:13725"/>
        <dbReference type="ChEBI" id="CHEBI:15378"/>
        <dbReference type="ChEBI" id="CHEBI:57287"/>
        <dbReference type="ChEBI" id="CHEBI:57288"/>
        <dbReference type="ChEBI" id="CHEBI:57776"/>
        <dbReference type="ChEBI" id="CHEBI:58516"/>
        <dbReference type="EC" id="2.3.1.157"/>
    </reaction>
</comment>
<dbReference type="PANTHER" id="PTHR43584:SF8">
    <property type="entry name" value="N-ACETYLMURAMATE ALPHA-1-PHOSPHATE URIDYLYLTRANSFERASE"/>
    <property type="match status" value="1"/>
</dbReference>
<dbReference type="InterPro" id="IPR056729">
    <property type="entry name" value="GMPPB_C"/>
</dbReference>
<evidence type="ECO:0000256" key="4">
    <source>
        <dbReference type="ARBA" id="ARBA00022695"/>
    </source>
</evidence>
<dbReference type="InterPro" id="IPR005835">
    <property type="entry name" value="NTP_transferase_dom"/>
</dbReference>
<dbReference type="GO" id="GO:0008879">
    <property type="term" value="F:glucose-1-phosphate thymidylyltransferase activity"/>
    <property type="evidence" value="ECO:0007669"/>
    <property type="project" value="UniProtKB-EC"/>
</dbReference>
<feature type="domain" description="Nucleotidyl transferase" evidence="9">
    <location>
        <begin position="3"/>
        <end position="193"/>
    </location>
</feature>
<dbReference type="Gene3D" id="3.90.550.10">
    <property type="entry name" value="Spore Coat Polysaccharide Biosynthesis Protein SpsA, Chain A"/>
    <property type="match status" value="1"/>
</dbReference>
<evidence type="ECO:0000256" key="2">
    <source>
        <dbReference type="ARBA" id="ARBA00005208"/>
    </source>
</evidence>
<dbReference type="SUPFAM" id="SSF53448">
    <property type="entry name" value="Nucleotide-diphospho-sugar transferases"/>
    <property type="match status" value="1"/>
</dbReference>
<organism evidence="11">
    <name type="scientific">hydrocarbon metagenome</name>
    <dbReference type="NCBI Taxonomy" id="938273"/>
    <lineage>
        <taxon>unclassified sequences</taxon>
        <taxon>metagenomes</taxon>
        <taxon>ecological metagenomes</taxon>
    </lineage>
</organism>